<dbReference type="Proteomes" id="UP001060018">
    <property type="component" value="Chromosome"/>
</dbReference>
<feature type="domain" description="HTH gntR-type" evidence="4">
    <location>
        <begin position="33"/>
        <end position="103"/>
    </location>
</feature>
<dbReference type="PANTHER" id="PTHR43537:SF5">
    <property type="entry name" value="UXU OPERON TRANSCRIPTIONAL REGULATOR"/>
    <property type="match status" value="1"/>
</dbReference>
<reference evidence="5" key="1">
    <citation type="journal article" date="2022" name="Pest Manag. Sci.">
        <title>Glutamicibacter halophytocola-mediated host fitness of potato tuber moth on Solanaceae crops.</title>
        <authorList>
            <person name="Wang W."/>
            <person name="Xiao G."/>
            <person name="Du G."/>
            <person name="Chang L."/>
            <person name="Yang Y."/>
            <person name="Ye J."/>
            <person name="Chen B."/>
        </authorList>
    </citation>
    <scope>NUCLEOTIDE SEQUENCE</scope>
    <source>
        <strain evidence="5">S2</strain>
    </source>
</reference>
<evidence type="ECO:0000313" key="5">
    <source>
        <dbReference type="EMBL" id="UUX58689.1"/>
    </source>
</evidence>
<evidence type="ECO:0000259" key="4">
    <source>
        <dbReference type="PROSITE" id="PS50949"/>
    </source>
</evidence>
<dbReference type="InterPro" id="IPR008920">
    <property type="entry name" value="TF_FadR/GntR_C"/>
</dbReference>
<dbReference type="PANTHER" id="PTHR43537">
    <property type="entry name" value="TRANSCRIPTIONAL REGULATOR, GNTR FAMILY"/>
    <property type="match status" value="1"/>
</dbReference>
<protein>
    <submittedName>
        <fullName evidence="5">FCD domain-containing protein</fullName>
    </submittedName>
</protein>
<dbReference type="EMBL" id="CP102487">
    <property type="protein sequence ID" value="UUX58689.1"/>
    <property type="molecule type" value="Genomic_DNA"/>
</dbReference>
<name>A0AA94XTQ9_9MICC</name>
<dbReference type="Pfam" id="PF00392">
    <property type="entry name" value="GntR"/>
    <property type="match status" value="1"/>
</dbReference>
<dbReference type="Pfam" id="PF07729">
    <property type="entry name" value="FCD"/>
    <property type="match status" value="1"/>
</dbReference>
<sequence>MTAKNISGLTHAEEREIDRLLHAAPGAAAVTRLSAVETVRARILLSVEHGLLVPGGKLPGTELIAAGLEVSVITARRGLESLVEDGVLERRRGRNGGTFVAQAPPELNDVAVQAFHDDVPEVLRLIDQRSLMESAIVGQAALNATEAQCQQLEELIRLSASAANWHEHHIPDTKFHRLVAEISALPEVPTYLSSYESLLKYFVPYPQEKLNEGRGHHQQLVEAFRKRDALAAIAVTREHVDALRREMFFGLHSEPPTK</sequence>
<dbReference type="InterPro" id="IPR000524">
    <property type="entry name" value="Tscrpt_reg_HTH_GntR"/>
</dbReference>
<evidence type="ECO:0000256" key="3">
    <source>
        <dbReference type="ARBA" id="ARBA00023163"/>
    </source>
</evidence>
<dbReference type="PROSITE" id="PS50949">
    <property type="entry name" value="HTH_GNTR"/>
    <property type="match status" value="1"/>
</dbReference>
<dbReference type="RefSeq" id="WP_257745557.1">
    <property type="nucleotide sequence ID" value="NZ_CP102487.1"/>
</dbReference>
<evidence type="ECO:0000256" key="2">
    <source>
        <dbReference type="ARBA" id="ARBA00023125"/>
    </source>
</evidence>
<proteinExistence type="predicted"/>
<dbReference type="SUPFAM" id="SSF46785">
    <property type="entry name" value="Winged helix' DNA-binding domain"/>
    <property type="match status" value="1"/>
</dbReference>
<dbReference type="InterPro" id="IPR036388">
    <property type="entry name" value="WH-like_DNA-bd_sf"/>
</dbReference>
<dbReference type="InterPro" id="IPR011711">
    <property type="entry name" value="GntR_C"/>
</dbReference>
<dbReference type="SMART" id="SM00345">
    <property type="entry name" value="HTH_GNTR"/>
    <property type="match status" value="1"/>
</dbReference>
<accession>A0AA94XTQ9</accession>
<dbReference type="SMART" id="SM00895">
    <property type="entry name" value="FCD"/>
    <property type="match status" value="1"/>
</dbReference>
<dbReference type="GO" id="GO:0003677">
    <property type="term" value="F:DNA binding"/>
    <property type="evidence" value="ECO:0007669"/>
    <property type="project" value="UniProtKB-KW"/>
</dbReference>
<dbReference type="GO" id="GO:0003700">
    <property type="term" value="F:DNA-binding transcription factor activity"/>
    <property type="evidence" value="ECO:0007669"/>
    <property type="project" value="InterPro"/>
</dbReference>
<organism evidence="5 6">
    <name type="scientific">Glutamicibacter halophytocola</name>
    <dbReference type="NCBI Taxonomy" id="1933880"/>
    <lineage>
        <taxon>Bacteria</taxon>
        <taxon>Bacillati</taxon>
        <taxon>Actinomycetota</taxon>
        <taxon>Actinomycetes</taxon>
        <taxon>Micrococcales</taxon>
        <taxon>Micrococcaceae</taxon>
        <taxon>Glutamicibacter</taxon>
    </lineage>
</organism>
<evidence type="ECO:0000313" key="6">
    <source>
        <dbReference type="Proteomes" id="UP001060018"/>
    </source>
</evidence>
<dbReference type="Gene3D" id="1.20.120.530">
    <property type="entry name" value="GntR ligand-binding domain-like"/>
    <property type="match status" value="1"/>
</dbReference>
<keyword evidence="2" id="KW-0238">DNA-binding</keyword>
<gene>
    <name evidence="5" type="ORF">NUH22_15540</name>
</gene>
<dbReference type="InterPro" id="IPR036390">
    <property type="entry name" value="WH_DNA-bd_sf"/>
</dbReference>
<keyword evidence="1" id="KW-0805">Transcription regulation</keyword>
<evidence type="ECO:0000256" key="1">
    <source>
        <dbReference type="ARBA" id="ARBA00023015"/>
    </source>
</evidence>
<dbReference type="Gene3D" id="1.10.10.10">
    <property type="entry name" value="Winged helix-like DNA-binding domain superfamily/Winged helix DNA-binding domain"/>
    <property type="match status" value="1"/>
</dbReference>
<keyword evidence="3" id="KW-0804">Transcription</keyword>
<dbReference type="SUPFAM" id="SSF48008">
    <property type="entry name" value="GntR ligand-binding domain-like"/>
    <property type="match status" value="1"/>
</dbReference>
<dbReference type="AlphaFoldDB" id="A0AA94XTQ9"/>